<dbReference type="GO" id="GO:0004316">
    <property type="term" value="F:3-oxoacyl-[acyl-carrier-protein] reductase (NADPH) activity"/>
    <property type="evidence" value="ECO:0007669"/>
    <property type="project" value="UniProtKB-EC"/>
</dbReference>
<dbReference type="Gene3D" id="3.40.50.720">
    <property type="entry name" value="NAD(P)-binding Rossmann-like Domain"/>
    <property type="match status" value="1"/>
</dbReference>
<dbReference type="PATRIC" id="fig|1033806.12.peg.873"/>
<gene>
    <name evidence="5" type="ORF">HTIA_0880</name>
</gene>
<dbReference type="PANTHER" id="PTHR42879:SF2">
    <property type="entry name" value="3-OXOACYL-[ACYL-CARRIER-PROTEIN] REDUCTASE FABG"/>
    <property type="match status" value="1"/>
</dbReference>
<keyword evidence="2" id="KW-0521">NADP</keyword>
<keyword evidence="6" id="KW-1185">Reference proteome</keyword>
<dbReference type="SMART" id="SM00822">
    <property type="entry name" value="PKS_KR"/>
    <property type="match status" value="1"/>
</dbReference>
<dbReference type="InterPro" id="IPR002347">
    <property type="entry name" value="SDR_fam"/>
</dbReference>
<sequence>MAIQGRLAKFASRRTVLTHSDREAGMEPKTCVVTGASRGIGRGIAERFGEAGCDVAVNYRSSGEAAREVVETIEDAGGSAIAVKADVTEPEQVQAMAEDVEDAFGTVDVLVNNAGINQDVFFEEMTHEQWDTVLDVHLDGAFHCTQTFYDDLAAAADGRLINISSIVAKGGNLGQANYATAKAGIFGFTRTLAQELAREGSTANCVAPGFIETSMVTDLPESIIEQVEEDTPLGRIGDVEEVADIVAFLASERSSFITGEVIDVNGGMDL</sequence>
<evidence type="ECO:0000313" key="5">
    <source>
        <dbReference type="EMBL" id="CCQ33020.1"/>
    </source>
</evidence>
<feature type="domain" description="Ketoreductase" evidence="4">
    <location>
        <begin position="29"/>
        <end position="214"/>
    </location>
</feature>
<reference evidence="5 6" key="1">
    <citation type="journal article" date="2014" name="Environ. Microbiol.">
        <title>Halorhabdus tiamatea: proteogenomics and glycosidase activity measurements identify the first cultivated euryarchaeon from a deep-sea anoxic brine lake as potential polysaccharide degrader.</title>
        <authorList>
            <person name="Werner J."/>
            <person name="Ferrer M."/>
            <person name="Michel G."/>
            <person name="Mann A.J."/>
            <person name="Huang S."/>
            <person name="Juarez S."/>
            <person name="Ciordia S."/>
            <person name="Albar J.P."/>
            <person name="Alcaide M."/>
            <person name="La Cono V."/>
            <person name="Yakimov M.M."/>
            <person name="Antunes A."/>
            <person name="Taborda M."/>
            <person name="Da Costa M.S."/>
            <person name="Amann R.I."/>
            <person name="Gloeckner F.O."/>
            <person name="Golyshina O.V."/>
            <person name="Golyshin P.N."/>
            <person name="Teeling H."/>
        </authorList>
    </citation>
    <scope>NUCLEOTIDE SEQUENCE [LARGE SCALE GENOMIC DNA]</scope>
    <source>
        <strain evidence="6">SARL4B</strain>
    </source>
</reference>
<name>S6D287_9EURY</name>
<dbReference type="HOGENOM" id="CLU_010194_1_3_2"/>
<dbReference type="PANTHER" id="PTHR42879">
    <property type="entry name" value="3-OXOACYL-(ACYL-CARRIER-PROTEIN) REDUCTASE"/>
    <property type="match status" value="1"/>
</dbReference>
<dbReference type="InterPro" id="IPR050259">
    <property type="entry name" value="SDR"/>
</dbReference>
<dbReference type="NCBIfam" id="NF009466">
    <property type="entry name" value="PRK12826.1-2"/>
    <property type="match status" value="1"/>
</dbReference>
<dbReference type="KEGG" id="hti:HTIA_0880"/>
<dbReference type="InterPro" id="IPR020904">
    <property type="entry name" value="Sc_DH/Rdtase_CS"/>
</dbReference>
<comment type="similarity">
    <text evidence="1">Belongs to the short-chain dehydrogenases/reductases (SDR) family.</text>
</comment>
<dbReference type="SUPFAM" id="SSF51735">
    <property type="entry name" value="NAD(P)-binding Rossmann-fold domains"/>
    <property type="match status" value="1"/>
</dbReference>
<evidence type="ECO:0000259" key="4">
    <source>
        <dbReference type="SMART" id="SM00822"/>
    </source>
</evidence>
<protein>
    <submittedName>
        <fullName evidence="5">3-oxoacyl-[acyl-carrier protein] reductase</fullName>
        <ecNumber evidence="5">1.1.1.100</ecNumber>
    </submittedName>
</protein>
<dbReference type="Proteomes" id="UP000015381">
    <property type="component" value="Chromosome I"/>
</dbReference>
<evidence type="ECO:0000256" key="3">
    <source>
        <dbReference type="ARBA" id="ARBA00023002"/>
    </source>
</evidence>
<organism evidence="5 6">
    <name type="scientific">Halorhabdus tiamatea SARL4B</name>
    <dbReference type="NCBI Taxonomy" id="1033806"/>
    <lineage>
        <taxon>Archaea</taxon>
        <taxon>Methanobacteriati</taxon>
        <taxon>Methanobacteriota</taxon>
        <taxon>Stenosarchaea group</taxon>
        <taxon>Halobacteria</taxon>
        <taxon>Halobacteriales</taxon>
        <taxon>Haloarculaceae</taxon>
        <taxon>Halorhabdus</taxon>
    </lineage>
</organism>
<dbReference type="PRINTS" id="PR00080">
    <property type="entry name" value="SDRFAMILY"/>
</dbReference>
<dbReference type="AlphaFoldDB" id="S6D287"/>
<dbReference type="EMBL" id="HF571520">
    <property type="protein sequence ID" value="CCQ33020.1"/>
    <property type="molecule type" value="Genomic_DNA"/>
</dbReference>
<evidence type="ECO:0000256" key="2">
    <source>
        <dbReference type="ARBA" id="ARBA00022857"/>
    </source>
</evidence>
<evidence type="ECO:0000256" key="1">
    <source>
        <dbReference type="ARBA" id="ARBA00006484"/>
    </source>
</evidence>
<evidence type="ECO:0000313" key="6">
    <source>
        <dbReference type="Proteomes" id="UP000015381"/>
    </source>
</evidence>
<dbReference type="Pfam" id="PF13561">
    <property type="entry name" value="adh_short_C2"/>
    <property type="match status" value="1"/>
</dbReference>
<dbReference type="PRINTS" id="PR00081">
    <property type="entry name" value="GDHRDH"/>
</dbReference>
<dbReference type="InterPro" id="IPR036291">
    <property type="entry name" value="NAD(P)-bd_dom_sf"/>
</dbReference>
<dbReference type="PROSITE" id="PS00061">
    <property type="entry name" value="ADH_SHORT"/>
    <property type="match status" value="1"/>
</dbReference>
<proteinExistence type="inferred from homology"/>
<accession>S6D287</accession>
<dbReference type="EC" id="1.1.1.100" evidence="5"/>
<dbReference type="InterPro" id="IPR057326">
    <property type="entry name" value="KR_dom"/>
</dbReference>
<dbReference type="FunFam" id="3.40.50.720:FF:000115">
    <property type="entry name" value="3-oxoacyl-[acyl-carrier-protein] reductase FabG"/>
    <property type="match status" value="1"/>
</dbReference>
<dbReference type="GO" id="GO:0032787">
    <property type="term" value="P:monocarboxylic acid metabolic process"/>
    <property type="evidence" value="ECO:0007669"/>
    <property type="project" value="UniProtKB-ARBA"/>
</dbReference>
<dbReference type="CDD" id="cd05333">
    <property type="entry name" value="BKR_SDR_c"/>
    <property type="match status" value="1"/>
</dbReference>
<keyword evidence="3 5" id="KW-0560">Oxidoreductase</keyword>